<dbReference type="InterPro" id="IPR013655">
    <property type="entry name" value="PAS_fold_3"/>
</dbReference>
<dbReference type="SUPFAM" id="SSF55785">
    <property type="entry name" value="PYP-like sensor domain (PAS domain)"/>
    <property type="match status" value="7"/>
</dbReference>
<dbReference type="SUPFAM" id="SSF55874">
    <property type="entry name" value="ATPase domain of HSP90 chaperone/DNA topoisomerase II/histidine kinase"/>
    <property type="match status" value="1"/>
</dbReference>
<dbReference type="SMART" id="SM00086">
    <property type="entry name" value="PAC"/>
    <property type="match status" value="7"/>
</dbReference>
<dbReference type="InterPro" id="IPR003594">
    <property type="entry name" value="HATPase_dom"/>
</dbReference>
<keyword evidence="4" id="KW-0808">Transferase</keyword>
<dbReference type="Pfam" id="PF13426">
    <property type="entry name" value="PAS_9"/>
    <property type="match status" value="1"/>
</dbReference>
<proteinExistence type="predicted"/>
<feature type="domain" description="PAC" evidence="12">
    <location>
        <begin position="700"/>
        <end position="748"/>
    </location>
</feature>
<dbReference type="PROSITE" id="PS50109">
    <property type="entry name" value="HIS_KIN"/>
    <property type="match status" value="1"/>
</dbReference>
<dbReference type="InterPro" id="IPR036890">
    <property type="entry name" value="HATPase_C_sf"/>
</dbReference>
<feature type="domain" description="PAC" evidence="12">
    <location>
        <begin position="452"/>
        <end position="504"/>
    </location>
</feature>
<evidence type="ECO:0000256" key="3">
    <source>
        <dbReference type="ARBA" id="ARBA00022553"/>
    </source>
</evidence>
<evidence type="ECO:0000256" key="9">
    <source>
        <dbReference type="SAM" id="Coils"/>
    </source>
</evidence>
<name>A0ABX0JJP8_9BACL</name>
<dbReference type="InterPro" id="IPR035965">
    <property type="entry name" value="PAS-like_dom_sf"/>
</dbReference>
<feature type="domain" description="PAS" evidence="11">
    <location>
        <begin position="254"/>
        <end position="290"/>
    </location>
</feature>
<evidence type="ECO:0000259" key="12">
    <source>
        <dbReference type="PROSITE" id="PS50113"/>
    </source>
</evidence>
<dbReference type="RefSeq" id="WP_166158739.1">
    <property type="nucleotide sequence ID" value="NZ_JAAOIW010000047.1"/>
</dbReference>
<keyword evidence="14" id="KW-1185">Reference proteome</keyword>
<evidence type="ECO:0000259" key="10">
    <source>
        <dbReference type="PROSITE" id="PS50109"/>
    </source>
</evidence>
<evidence type="ECO:0000259" key="11">
    <source>
        <dbReference type="PROSITE" id="PS50112"/>
    </source>
</evidence>
<dbReference type="PROSITE" id="PS50113">
    <property type="entry name" value="PAC"/>
    <property type="match status" value="5"/>
</dbReference>
<dbReference type="InterPro" id="IPR052162">
    <property type="entry name" value="Sensor_kinase/Photoreceptor"/>
</dbReference>
<keyword evidence="6" id="KW-0418">Kinase</keyword>
<evidence type="ECO:0000256" key="6">
    <source>
        <dbReference type="ARBA" id="ARBA00022777"/>
    </source>
</evidence>
<dbReference type="EC" id="2.7.13.3" evidence="2"/>
<dbReference type="Pfam" id="PF08447">
    <property type="entry name" value="PAS_3"/>
    <property type="match status" value="3"/>
</dbReference>
<feature type="coiled-coil region" evidence="9">
    <location>
        <begin position="488"/>
        <end position="515"/>
    </location>
</feature>
<dbReference type="PROSITE" id="PS50112">
    <property type="entry name" value="PAS"/>
    <property type="match status" value="6"/>
</dbReference>
<evidence type="ECO:0000256" key="7">
    <source>
        <dbReference type="ARBA" id="ARBA00022840"/>
    </source>
</evidence>
<evidence type="ECO:0000256" key="4">
    <source>
        <dbReference type="ARBA" id="ARBA00022679"/>
    </source>
</evidence>
<feature type="domain" description="PAC" evidence="12">
    <location>
        <begin position="578"/>
        <end position="626"/>
    </location>
</feature>
<dbReference type="PANTHER" id="PTHR43304">
    <property type="entry name" value="PHYTOCHROME-LIKE PROTEIN CPH1"/>
    <property type="match status" value="1"/>
</dbReference>
<dbReference type="CDD" id="cd16917">
    <property type="entry name" value="HATPase_UhpB-NarQ-NarX-like"/>
    <property type="match status" value="1"/>
</dbReference>
<dbReference type="Pfam" id="PF02518">
    <property type="entry name" value="HATPase_c"/>
    <property type="match status" value="1"/>
</dbReference>
<dbReference type="Pfam" id="PF07730">
    <property type="entry name" value="HisKA_3"/>
    <property type="match status" value="1"/>
</dbReference>
<dbReference type="InterPro" id="IPR011712">
    <property type="entry name" value="Sig_transdc_His_kin_sub3_dim/P"/>
</dbReference>
<dbReference type="SMART" id="SM00091">
    <property type="entry name" value="PAS"/>
    <property type="match status" value="7"/>
</dbReference>
<dbReference type="InterPro" id="IPR013767">
    <property type="entry name" value="PAS_fold"/>
</dbReference>
<dbReference type="Gene3D" id="3.30.450.20">
    <property type="entry name" value="PAS domain"/>
    <property type="match status" value="7"/>
</dbReference>
<gene>
    <name evidence="13" type="ORF">G9U52_38605</name>
</gene>
<keyword evidence="3" id="KW-0597">Phosphoprotein</keyword>
<feature type="domain" description="PAS" evidence="11">
    <location>
        <begin position="379"/>
        <end position="449"/>
    </location>
</feature>
<dbReference type="InterPro" id="IPR000014">
    <property type="entry name" value="PAS"/>
</dbReference>
<dbReference type="Pfam" id="PF13188">
    <property type="entry name" value="PAS_8"/>
    <property type="match status" value="2"/>
</dbReference>
<feature type="domain" description="PAC" evidence="12">
    <location>
        <begin position="201"/>
        <end position="253"/>
    </location>
</feature>
<dbReference type="CDD" id="cd00130">
    <property type="entry name" value="PAS"/>
    <property type="match status" value="7"/>
</dbReference>
<dbReference type="InterPro" id="IPR001610">
    <property type="entry name" value="PAC"/>
</dbReference>
<evidence type="ECO:0000313" key="14">
    <source>
        <dbReference type="Proteomes" id="UP001165962"/>
    </source>
</evidence>
<evidence type="ECO:0000313" key="13">
    <source>
        <dbReference type="EMBL" id="NHN35596.1"/>
    </source>
</evidence>
<feature type="domain" description="PAS" evidence="11">
    <location>
        <begin position="505"/>
        <end position="575"/>
    </location>
</feature>
<feature type="domain" description="PAS" evidence="11">
    <location>
        <begin position="127"/>
        <end position="199"/>
    </location>
</feature>
<organism evidence="13 14">
    <name type="scientific">Paenibacillus agricola</name>
    <dbReference type="NCBI Taxonomy" id="2716264"/>
    <lineage>
        <taxon>Bacteria</taxon>
        <taxon>Bacillati</taxon>
        <taxon>Bacillota</taxon>
        <taxon>Bacilli</taxon>
        <taxon>Bacillales</taxon>
        <taxon>Paenibacillaceae</taxon>
        <taxon>Paenibacillus</taxon>
    </lineage>
</organism>
<protein>
    <recommendedName>
        <fullName evidence="2">histidine kinase</fullName>
        <ecNumber evidence="2">2.7.13.3</ecNumber>
    </recommendedName>
</protein>
<keyword evidence="5" id="KW-0547">Nucleotide-binding</keyword>
<dbReference type="EMBL" id="JAAOIW010000047">
    <property type="protein sequence ID" value="NHN35596.1"/>
    <property type="molecule type" value="Genomic_DNA"/>
</dbReference>
<reference evidence="13" key="1">
    <citation type="submission" date="2020-03" db="EMBL/GenBank/DDBJ databases">
        <title>Draft sequencing of Paenibacilllus sp. S3N08.</title>
        <authorList>
            <person name="Kim D.-U."/>
        </authorList>
    </citation>
    <scope>NUCLEOTIDE SEQUENCE</scope>
    <source>
        <strain evidence="13">S3N08</strain>
    </source>
</reference>
<comment type="caution">
    <text evidence="13">The sequence shown here is derived from an EMBL/GenBank/DDBJ whole genome shotgun (WGS) entry which is preliminary data.</text>
</comment>
<dbReference type="InterPro" id="IPR000700">
    <property type="entry name" value="PAS-assoc_C"/>
</dbReference>
<evidence type="ECO:0000256" key="2">
    <source>
        <dbReference type="ARBA" id="ARBA00012438"/>
    </source>
</evidence>
<feature type="domain" description="PAS" evidence="11">
    <location>
        <begin position="627"/>
        <end position="697"/>
    </location>
</feature>
<evidence type="ECO:0000256" key="1">
    <source>
        <dbReference type="ARBA" id="ARBA00000085"/>
    </source>
</evidence>
<feature type="domain" description="PAS" evidence="11">
    <location>
        <begin position="1"/>
        <end position="72"/>
    </location>
</feature>
<accession>A0ABX0JJP8</accession>
<evidence type="ECO:0000256" key="5">
    <source>
        <dbReference type="ARBA" id="ARBA00022741"/>
    </source>
</evidence>
<feature type="domain" description="Histidine kinase" evidence="10">
    <location>
        <begin position="1160"/>
        <end position="1249"/>
    </location>
</feature>
<dbReference type="SMART" id="SM00387">
    <property type="entry name" value="HATPase_c"/>
    <property type="match status" value="1"/>
</dbReference>
<keyword evidence="9" id="KW-0175">Coiled coil</keyword>
<dbReference type="Gene3D" id="3.30.565.10">
    <property type="entry name" value="Histidine kinase-like ATPase, C-terminal domain"/>
    <property type="match status" value="1"/>
</dbReference>
<comment type="catalytic activity">
    <reaction evidence="1">
        <text>ATP + protein L-histidine = ADP + protein N-phospho-L-histidine.</text>
        <dbReference type="EC" id="2.7.13.3"/>
    </reaction>
</comment>
<keyword evidence="8" id="KW-0902">Two-component regulatory system</keyword>
<keyword evidence="7" id="KW-0067">ATP-binding</keyword>
<dbReference type="PANTHER" id="PTHR43304:SF1">
    <property type="entry name" value="PAC DOMAIN-CONTAINING PROTEIN"/>
    <property type="match status" value="1"/>
</dbReference>
<feature type="domain" description="PAC" evidence="12">
    <location>
        <begin position="74"/>
        <end position="126"/>
    </location>
</feature>
<dbReference type="InterPro" id="IPR005467">
    <property type="entry name" value="His_kinase_dom"/>
</dbReference>
<dbReference type="Pfam" id="PF00989">
    <property type="entry name" value="PAS"/>
    <property type="match status" value="1"/>
</dbReference>
<evidence type="ECO:0000256" key="8">
    <source>
        <dbReference type="ARBA" id="ARBA00023012"/>
    </source>
</evidence>
<dbReference type="NCBIfam" id="TIGR00229">
    <property type="entry name" value="sensory_box"/>
    <property type="match status" value="7"/>
</dbReference>
<dbReference type="Proteomes" id="UP001165962">
    <property type="component" value="Unassembled WGS sequence"/>
</dbReference>
<sequence>MPQQQSLLDNIDAAIWTVDKVTDELVVSSGIHRVYGYSREEFKHNQNLWKDVIYAEDISRTNEYLEKLDSGQSATFEHRIVHKSSEIRWVQCIGTPVLDGNGSVARINGVVIDINDRKIAQQELERNQKLLQNVLDSVDVGIWSYDGTSRTLPFASEGLSKITGYPTEKFVDRESWKSIIHPGDLSIFEQLSKRLLQGNSDISEYRIIGQNGDIRWVQNRIITTMDRSGILARLDGVVFDITSRKLMEEALHISEQRYKSIFEYNSDIICEVDLSGNILAINSAAEHITGELIMDKDLDLSLTQLFGADNLQRMAGYFEKVKQGQPQNYEMTSRHSNGKVFHWEMKKIPIYVNLEVVGAYAICKDVTAKKETEKALADREAQYRLIADNMMDVMGVLEIEGTIRYCSPSYTRMLGFDEGTMVGTSIFQYVHQEDLNIINSDLEDLVQQGIDKQFQFRFIHRLGYSIEVECVATPVFDKDGQVDSIVVVSRDITEKAKIEKELKESEARYRRLIDLSPQPIATQRDGKFLYMNPAGVNLLGASSEDELIGTSVFDIVSPEYMEVARNRSALVIEDKYVSSMEYKMIRLDGHIIEAETTSIYDVKSQSTLVVFNDITERRKAERALQESEERYRRLVELSPIAIAISEDKHFIYANPAAINIIGAKHTDEIIGINPLDWIHPDDRVYVEERVENTMKNGYSTPGEFRIIRLDGKEAEVSVTSIYDSKSLTVQHVFEDITSRKQAERALLESEELNRRLVELSPEPIVLHADYKFIYINPAGLTLFQFPNQDDIIGKPIFDYIHSDYRAKAVSRISDIYKQMTISPFVGQKIIRMDGKAIDVEVIAAAIPYKGTNAGITLLRDITDRMKAEDDRTRAEQLIRDSENRYIRLQTSLDQFSHDLFGVMKLSEIEQRLVKEVQKVINVAEVYLIEVDRECNVVIKAGNVHIPKQLLEEMFELRNIPICELNATPSGYFLKIGEIKEKNYLLCIGEKPPMLMIRAKKIWLNTIARYVSVLYDNFLLIEDLTKELEKIASNQVAPPWLLRLLFNLSEHERKRLSQDLHDAALQEQIIWYRKLDQLSTDPSVSPEIREQLQQISQGLLDVIYQIRITCNELRPPMLKEEGLVSSLEALFEFTQLRTNYSIEFDATNFNNNLSAEFLLGFYRIVQEMLANATKHSNATRVQFSLFSYPDRIQLIYVDNGRGMDVSAMENSFSSMGVYGMKERVRSMDGKMEVDSSPDNGLSIFISVPTL</sequence>